<dbReference type="AlphaFoldDB" id="A0ABD5IZ25"/>
<evidence type="ECO:0000259" key="2">
    <source>
        <dbReference type="PROSITE" id="PS50113"/>
    </source>
</evidence>
<dbReference type="InterPro" id="IPR001633">
    <property type="entry name" value="EAL_dom"/>
</dbReference>
<evidence type="ECO:0000256" key="1">
    <source>
        <dbReference type="SAM" id="Phobius"/>
    </source>
</evidence>
<dbReference type="Gene3D" id="3.30.450.20">
    <property type="entry name" value="PAS domain"/>
    <property type="match status" value="1"/>
</dbReference>
<dbReference type="RefSeq" id="WP_066146649.1">
    <property type="nucleotide sequence ID" value="NZ_JACIDF010000005.1"/>
</dbReference>
<dbReference type="InterPro" id="IPR035919">
    <property type="entry name" value="EAL_sf"/>
</dbReference>
<gene>
    <name evidence="5" type="ORF">P9850_15405</name>
</gene>
<evidence type="ECO:0000259" key="3">
    <source>
        <dbReference type="PROSITE" id="PS50883"/>
    </source>
</evidence>
<dbReference type="SUPFAM" id="SSF141868">
    <property type="entry name" value="EAL domain-like"/>
    <property type="match status" value="1"/>
</dbReference>
<dbReference type="PROSITE" id="PS50113">
    <property type="entry name" value="PAC"/>
    <property type="match status" value="1"/>
</dbReference>
<name>A0ABD5IZ25_9BACL</name>
<dbReference type="PANTHER" id="PTHR44757:SF2">
    <property type="entry name" value="BIOFILM ARCHITECTURE MAINTENANCE PROTEIN MBAA"/>
    <property type="match status" value="1"/>
</dbReference>
<dbReference type="PANTHER" id="PTHR44757">
    <property type="entry name" value="DIGUANYLATE CYCLASE DGCP"/>
    <property type="match status" value="1"/>
</dbReference>
<dbReference type="SMART" id="SM00052">
    <property type="entry name" value="EAL"/>
    <property type="match status" value="1"/>
</dbReference>
<evidence type="ECO:0000313" key="6">
    <source>
        <dbReference type="Proteomes" id="UP001339962"/>
    </source>
</evidence>
<keyword evidence="1" id="KW-1133">Transmembrane helix</keyword>
<dbReference type="Pfam" id="PF00990">
    <property type="entry name" value="GGDEF"/>
    <property type="match status" value="1"/>
</dbReference>
<dbReference type="InterPro" id="IPR043128">
    <property type="entry name" value="Rev_trsase/Diguanyl_cyclase"/>
</dbReference>
<comment type="caution">
    <text evidence="5">The sequence shown here is derived from an EMBL/GenBank/DDBJ whole genome shotgun (WGS) entry which is preliminary data.</text>
</comment>
<protein>
    <submittedName>
        <fullName evidence="5">Bifunctional diguanylate cyclase/phosphodiesterase</fullName>
    </submittedName>
</protein>
<dbReference type="InterPro" id="IPR029787">
    <property type="entry name" value="Nucleotide_cyclase"/>
</dbReference>
<dbReference type="PROSITE" id="PS50887">
    <property type="entry name" value="GGDEF"/>
    <property type="match status" value="1"/>
</dbReference>
<dbReference type="InterPro" id="IPR052155">
    <property type="entry name" value="Biofilm_reg_signaling"/>
</dbReference>
<dbReference type="InterPro" id="IPR035965">
    <property type="entry name" value="PAS-like_dom_sf"/>
</dbReference>
<keyword evidence="1" id="KW-0812">Transmembrane</keyword>
<evidence type="ECO:0000313" key="5">
    <source>
        <dbReference type="EMBL" id="MED5053186.1"/>
    </source>
</evidence>
<feature type="domain" description="PAC" evidence="2">
    <location>
        <begin position="335"/>
        <end position="387"/>
    </location>
</feature>
<dbReference type="SUPFAM" id="SSF55785">
    <property type="entry name" value="PYP-like sensor domain (PAS domain)"/>
    <property type="match status" value="1"/>
</dbReference>
<dbReference type="CDD" id="cd00130">
    <property type="entry name" value="PAS"/>
    <property type="match status" value="1"/>
</dbReference>
<dbReference type="CDD" id="cd01949">
    <property type="entry name" value="GGDEF"/>
    <property type="match status" value="1"/>
</dbReference>
<evidence type="ECO:0000259" key="4">
    <source>
        <dbReference type="PROSITE" id="PS50887"/>
    </source>
</evidence>
<dbReference type="SMART" id="SM00091">
    <property type="entry name" value="PAS"/>
    <property type="match status" value="1"/>
</dbReference>
<dbReference type="InterPro" id="IPR000160">
    <property type="entry name" value="GGDEF_dom"/>
</dbReference>
<organism evidence="5 6">
    <name type="scientific">Anoxybacteroides rupiense</name>
    <dbReference type="NCBI Taxonomy" id="311460"/>
    <lineage>
        <taxon>Bacteria</taxon>
        <taxon>Bacillati</taxon>
        <taxon>Bacillota</taxon>
        <taxon>Bacilli</taxon>
        <taxon>Bacillales</taxon>
        <taxon>Anoxybacillaceae</taxon>
        <taxon>Anoxybacteroides</taxon>
    </lineage>
</organism>
<keyword evidence="1" id="KW-0472">Membrane</keyword>
<dbReference type="Proteomes" id="UP001339962">
    <property type="component" value="Unassembled WGS sequence"/>
</dbReference>
<feature type="domain" description="EAL" evidence="3">
    <location>
        <begin position="561"/>
        <end position="811"/>
    </location>
</feature>
<dbReference type="PROSITE" id="PS50883">
    <property type="entry name" value="EAL"/>
    <property type="match status" value="1"/>
</dbReference>
<accession>A0ABD5IZ25</accession>
<feature type="transmembrane region" description="Helical" evidence="1">
    <location>
        <begin position="231"/>
        <end position="252"/>
    </location>
</feature>
<sequence>MLSKMSEYMLFTVGILIVILFGQQQMNRLIHRKLKVSIFYIAQRSTMLFYVFVFLLLATGIWYVNGLEHQERQKYERNLSRLAASFAAELSQMNHQQVTDTTNANDKTYLGLLRTLNRWQHDHPNIRQIYTLKQRADGQNYVMLSVKADDGKHDGQQVQDLPSGAAYQAHMSELAQAFQGKISIKNEGDLPKNFVIFCPILTQQGKVDAVLIIRYDGAHYMKKMHHQLHKGMGRIFLLFFISYIFYLLLLYVRLDKLSFKKYSEEVQRIQHRLKRLSEISMEGIIIYSGQTILEVNHAACRLFGYTENELMRTPMEALVASPPLPDWTQSLVEDTTYEVHLRKKDGTTFPAEVLKRKYDDYSRSRMVDVVAVRDITERKKHEDRMNYIAFYDDLTGLPNKEMLYQMLSEKLTDAQNLKRKTAVMFMEVKGIKAVNDLYGYTVGDQVLLASVAKIKNLVGETDIFGRWGGNEFIVILPQVDRDEQVSELCQRLIEAMEEPLIVNKQEFRLTLKIGISCYPKDGDNGHTLIRRADIARHELSKQAIGQFRFFEKQMNRTIYEKIHMERELRKALEAEEFELHYQPQIQLQTGKVIGIEALIRWKHREKGMISPNAFIPIAEETGFIISINEWVMETACRQTKLLLHQYPSLSVSINLSPCEFESRKLIYKLAKILEKTDFPPHCLDIEITERMTMDTEKAIPILKELKNVGVNVSIDDFGTGYSSLSYLKKLPIDRLKIDRSFVQNVQKEEEAILPAIITLGHNIGVKVLAEGVETELEAAYLKEKQCDEVQGYYYTRPLPYGELVQFLDQHKQQASAIIS</sequence>
<dbReference type="InterPro" id="IPR000014">
    <property type="entry name" value="PAS"/>
</dbReference>
<proteinExistence type="predicted"/>
<dbReference type="Pfam" id="PF13426">
    <property type="entry name" value="PAS_9"/>
    <property type="match status" value="1"/>
</dbReference>
<dbReference type="SUPFAM" id="SSF55073">
    <property type="entry name" value="Nucleotide cyclase"/>
    <property type="match status" value="1"/>
</dbReference>
<feature type="domain" description="GGDEF" evidence="4">
    <location>
        <begin position="419"/>
        <end position="552"/>
    </location>
</feature>
<dbReference type="Gene3D" id="3.20.20.450">
    <property type="entry name" value="EAL domain"/>
    <property type="match status" value="1"/>
</dbReference>
<dbReference type="EMBL" id="JARTLI010000039">
    <property type="protein sequence ID" value="MED5053186.1"/>
    <property type="molecule type" value="Genomic_DNA"/>
</dbReference>
<dbReference type="SMART" id="SM00267">
    <property type="entry name" value="GGDEF"/>
    <property type="match status" value="1"/>
</dbReference>
<feature type="transmembrane region" description="Helical" evidence="1">
    <location>
        <begin position="48"/>
        <end position="67"/>
    </location>
</feature>
<dbReference type="Pfam" id="PF00563">
    <property type="entry name" value="EAL"/>
    <property type="match status" value="1"/>
</dbReference>
<reference evidence="5 6" key="1">
    <citation type="submission" date="2023-03" db="EMBL/GenBank/DDBJ databases">
        <title>Bacillus Genome Sequencing.</title>
        <authorList>
            <person name="Dunlap C."/>
        </authorList>
    </citation>
    <scope>NUCLEOTIDE SEQUENCE [LARGE SCALE GENOMIC DNA]</scope>
    <source>
        <strain evidence="5 6">NRS-38</strain>
    </source>
</reference>
<dbReference type="InterPro" id="IPR000700">
    <property type="entry name" value="PAS-assoc_C"/>
</dbReference>
<dbReference type="NCBIfam" id="TIGR00254">
    <property type="entry name" value="GGDEF"/>
    <property type="match status" value="1"/>
</dbReference>
<dbReference type="CDD" id="cd01948">
    <property type="entry name" value="EAL"/>
    <property type="match status" value="1"/>
</dbReference>
<dbReference type="FunFam" id="3.20.20.450:FF:000001">
    <property type="entry name" value="Cyclic di-GMP phosphodiesterase yahA"/>
    <property type="match status" value="1"/>
</dbReference>
<dbReference type="Gene3D" id="3.30.70.270">
    <property type="match status" value="1"/>
</dbReference>
<dbReference type="NCBIfam" id="TIGR00229">
    <property type="entry name" value="sensory_box"/>
    <property type="match status" value="1"/>
</dbReference>